<keyword evidence="4" id="KW-1185">Reference proteome</keyword>
<dbReference type="AlphaFoldDB" id="A0A1W2TFZ9"/>
<accession>A0A1W2TFZ9</accession>
<name>A0A1W2TFZ9_ROSNE</name>
<proteinExistence type="predicted"/>
<dbReference type="Proteomes" id="UP000054516">
    <property type="component" value="Unassembled WGS sequence"/>
</dbReference>
<evidence type="ECO:0000313" key="4">
    <source>
        <dbReference type="Proteomes" id="UP000054516"/>
    </source>
</evidence>
<dbReference type="EMBL" id="DF977469">
    <property type="protein sequence ID" value="GAP87003.2"/>
    <property type="molecule type" value="Genomic_DNA"/>
</dbReference>
<feature type="region of interest" description="Disordered" evidence="1">
    <location>
        <begin position="10"/>
        <end position="47"/>
    </location>
</feature>
<protein>
    <submittedName>
        <fullName evidence="3">Putative UDP-transferase</fullName>
    </submittedName>
</protein>
<gene>
    <name evidence="3" type="ORF">SAMD00023353_2401610</name>
</gene>
<dbReference type="OrthoDB" id="428159at2759"/>
<sequence>MMAQAIDERFQMQGMTSGVPQPGREEKNAHVDEQTGAGKNSPGNNPYPAHVRTDEEQKRQRGFCNPVFVFLSALGSLFAGMIGLSAAAGQSMSKFYWHIPVLYGDKTTREWPEITGFKSGCAAGGKSLFYGFYDGITGVVMLPYKGARGAGLKGFGIGILHGFGGLIFKPLSGIWAFIGHPISGLHEHILKRKRGRQEQDIATMA</sequence>
<evidence type="ECO:0000256" key="1">
    <source>
        <dbReference type="SAM" id="MobiDB-lite"/>
    </source>
</evidence>
<keyword evidence="2" id="KW-1133">Transmembrane helix</keyword>
<dbReference type="STRING" id="77044.A0A1W2TFZ9"/>
<keyword evidence="3" id="KW-0808">Transferase</keyword>
<keyword evidence="2" id="KW-0812">Transmembrane</keyword>
<evidence type="ECO:0000256" key="2">
    <source>
        <dbReference type="SAM" id="Phobius"/>
    </source>
</evidence>
<feature type="compositionally biased region" description="Basic and acidic residues" evidence="1">
    <location>
        <begin position="23"/>
        <end position="33"/>
    </location>
</feature>
<organism evidence="3">
    <name type="scientific">Rosellinia necatrix</name>
    <name type="common">White root-rot fungus</name>
    <dbReference type="NCBI Taxonomy" id="77044"/>
    <lineage>
        <taxon>Eukaryota</taxon>
        <taxon>Fungi</taxon>
        <taxon>Dikarya</taxon>
        <taxon>Ascomycota</taxon>
        <taxon>Pezizomycotina</taxon>
        <taxon>Sordariomycetes</taxon>
        <taxon>Xylariomycetidae</taxon>
        <taxon>Xylariales</taxon>
        <taxon>Xylariaceae</taxon>
        <taxon>Rosellinia</taxon>
    </lineage>
</organism>
<evidence type="ECO:0000313" key="3">
    <source>
        <dbReference type="EMBL" id="GAP87003.2"/>
    </source>
</evidence>
<feature type="transmembrane region" description="Helical" evidence="2">
    <location>
        <begin position="67"/>
        <end position="88"/>
    </location>
</feature>
<reference evidence="3" key="1">
    <citation type="submission" date="2016-03" db="EMBL/GenBank/DDBJ databases">
        <title>Draft genome sequence of Rosellinia necatrix.</title>
        <authorList>
            <person name="Kanematsu S."/>
        </authorList>
    </citation>
    <scope>NUCLEOTIDE SEQUENCE [LARGE SCALE GENOMIC DNA]</scope>
    <source>
        <strain evidence="3">W97</strain>
    </source>
</reference>
<keyword evidence="2" id="KW-0472">Membrane</keyword>
<dbReference type="GO" id="GO:0016740">
    <property type="term" value="F:transferase activity"/>
    <property type="evidence" value="ECO:0007669"/>
    <property type="project" value="UniProtKB-KW"/>
</dbReference>